<keyword evidence="1" id="KW-0812">Transmembrane</keyword>
<proteinExistence type="predicted"/>
<keyword evidence="1" id="KW-1133">Transmembrane helix</keyword>
<evidence type="ECO:0000313" key="2">
    <source>
        <dbReference type="EMBL" id="PXA03734.1"/>
    </source>
</evidence>
<keyword evidence="1" id="KW-0472">Membrane</keyword>
<protein>
    <recommendedName>
        <fullName evidence="4">Lysine transporter LysE</fullName>
    </recommendedName>
</protein>
<evidence type="ECO:0000256" key="1">
    <source>
        <dbReference type="SAM" id="Phobius"/>
    </source>
</evidence>
<feature type="transmembrane region" description="Helical" evidence="1">
    <location>
        <begin position="34"/>
        <end position="57"/>
    </location>
</feature>
<feature type="transmembrane region" description="Helical" evidence="1">
    <location>
        <begin position="117"/>
        <end position="135"/>
    </location>
</feature>
<evidence type="ECO:0000313" key="3">
    <source>
        <dbReference type="Proteomes" id="UP000247099"/>
    </source>
</evidence>
<feature type="transmembrane region" description="Helical" evidence="1">
    <location>
        <begin position="63"/>
        <end position="83"/>
    </location>
</feature>
<dbReference type="EMBL" id="QHJQ01000007">
    <property type="protein sequence ID" value="PXA03734.1"/>
    <property type="molecule type" value="Genomic_DNA"/>
</dbReference>
<name>A0A317ZE88_9BACT</name>
<organism evidence="2 3">
    <name type="scientific">Coraliomargarita sinensis</name>
    <dbReference type="NCBI Taxonomy" id="2174842"/>
    <lineage>
        <taxon>Bacteria</taxon>
        <taxon>Pseudomonadati</taxon>
        <taxon>Verrucomicrobiota</taxon>
        <taxon>Opitutia</taxon>
        <taxon>Puniceicoccales</taxon>
        <taxon>Coraliomargaritaceae</taxon>
        <taxon>Coraliomargarita</taxon>
    </lineage>
</organism>
<feature type="transmembrane region" description="Helical" evidence="1">
    <location>
        <begin position="147"/>
        <end position="168"/>
    </location>
</feature>
<feature type="transmembrane region" description="Helical" evidence="1">
    <location>
        <begin position="6"/>
        <end position="27"/>
    </location>
</feature>
<evidence type="ECO:0008006" key="4">
    <source>
        <dbReference type="Google" id="ProtNLM"/>
    </source>
</evidence>
<reference evidence="2 3" key="1">
    <citation type="submission" date="2018-05" db="EMBL/GenBank/DDBJ databases">
        <title>Coraliomargarita sinensis sp. nov., isolated from a marine solar saltern.</title>
        <authorList>
            <person name="Zhou L.Y."/>
        </authorList>
    </citation>
    <scope>NUCLEOTIDE SEQUENCE [LARGE SCALE GENOMIC DNA]</scope>
    <source>
        <strain evidence="2 3">WN38</strain>
    </source>
</reference>
<dbReference type="RefSeq" id="WP_110131431.1">
    <property type="nucleotide sequence ID" value="NZ_QHJQ01000007.1"/>
</dbReference>
<accession>A0A317ZE88</accession>
<gene>
    <name evidence="2" type="ORF">DDZ13_10590</name>
</gene>
<keyword evidence="3" id="KW-1185">Reference proteome</keyword>
<feature type="transmembrane region" description="Helical" evidence="1">
    <location>
        <begin position="188"/>
        <end position="204"/>
    </location>
</feature>
<dbReference type="AlphaFoldDB" id="A0A317ZE88"/>
<dbReference type="Proteomes" id="UP000247099">
    <property type="component" value="Unassembled WGS sequence"/>
</dbReference>
<dbReference type="InParanoid" id="A0A317ZE88"/>
<comment type="caution">
    <text evidence="2">The sequence shown here is derived from an EMBL/GenBank/DDBJ whole genome shotgun (WGS) entry which is preliminary data.</text>
</comment>
<dbReference type="OrthoDB" id="9874083at2"/>
<sequence>MLEGITAGFILSLTLFPGTVWLAKVGLAGRPSQVMAVGLGFWLSQLVWLIVAIPGLMMMSRHLVFVGEAMHAFASFVLAYMGVKFLRTRKADDLSYAAELPSEAVLFRNALNRSLAMPLRLPAAMAILMATGVYLNNPPAWPVVPYVLVGAVIGVSWWWGQFTFLSLFFARRVPVRITLKSLNKIRPFSALLCFSLAVIVLLLGF</sequence>